<dbReference type="Proteomes" id="UP000499080">
    <property type="component" value="Unassembled WGS sequence"/>
</dbReference>
<dbReference type="AlphaFoldDB" id="A0A4Y2BQ47"/>
<sequence length="253" mass="29028">MLQFASSDSSAESEIAKTESMSRRNHLYDEIRWRAVAHVRAWLHWAREHRSWTPEQWGHVLFTDESRFNIQNDSRRVIIWREAGTGYRAPSIVEREHYRGGGLIVWAGIATNGPTDPYVIAGGFVTAVRYCDEFLHPLVWAFIAAMGTDAIFMDDNACRHRGRLLRSYLESETFPQTGWPAGSLDLNPIEHVWDMLERRIASHSVPPGTIHDLQQALLQDWALLPQQAIKDTIASMPRRCQACILARGYHTRH</sequence>
<gene>
    <name evidence="2" type="primary">TCB1_83</name>
    <name evidence="2" type="ORF">AVEN_16842_1</name>
</gene>
<accession>A0A4Y2BQ47</accession>
<dbReference type="Pfam" id="PF13358">
    <property type="entry name" value="DDE_3"/>
    <property type="match status" value="1"/>
</dbReference>
<protein>
    <submittedName>
        <fullName evidence="2">Transposable element Tcb1 transposase</fullName>
    </submittedName>
</protein>
<dbReference type="InterPro" id="IPR036397">
    <property type="entry name" value="RNaseH_sf"/>
</dbReference>
<keyword evidence="3" id="KW-1185">Reference proteome</keyword>
<evidence type="ECO:0000259" key="1">
    <source>
        <dbReference type="Pfam" id="PF13358"/>
    </source>
</evidence>
<dbReference type="PANTHER" id="PTHR23022:SF135">
    <property type="entry name" value="SI:DKEY-77F5.3"/>
    <property type="match status" value="1"/>
</dbReference>
<reference evidence="2 3" key="1">
    <citation type="journal article" date="2019" name="Sci. Rep.">
        <title>Orb-weaving spider Araneus ventricosus genome elucidates the spidroin gene catalogue.</title>
        <authorList>
            <person name="Kono N."/>
            <person name="Nakamura H."/>
            <person name="Ohtoshi R."/>
            <person name="Moran D.A.P."/>
            <person name="Shinohara A."/>
            <person name="Yoshida Y."/>
            <person name="Fujiwara M."/>
            <person name="Mori M."/>
            <person name="Tomita M."/>
            <person name="Arakawa K."/>
        </authorList>
    </citation>
    <scope>NUCLEOTIDE SEQUENCE [LARGE SCALE GENOMIC DNA]</scope>
</reference>
<proteinExistence type="predicted"/>
<dbReference type="GO" id="GO:0003676">
    <property type="term" value="F:nucleic acid binding"/>
    <property type="evidence" value="ECO:0007669"/>
    <property type="project" value="InterPro"/>
</dbReference>
<comment type="caution">
    <text evidence="2">The sequence shown here is derived from an EMBL/GenBank/DDBJ whole genome shotgun (WGS) entry which is preliminary data.</text>
</comment>
<dbReference type="OrthoDB" id="6286709at2759"/>
<dbReference type="EMBL" id="BGPR01000101">
    <property type="protein sequence ID" value="GBL94330.1"/>
    <property type="molecule type" value="Genomic_DNA"/>
</dbReference>
<evidence type="ECO:0000313" key="3">
    <source>
        <dbReference type="Proteomes" id="UP000499080"/>
    </source>
</evidence>
<dbReference type="InterPro" id="IPR052338">
    <property type="entry name" value="Transposase_5"/>
</dbReference>
<organism evidence="2 3">
    <name type="scientific">Araneus ventricosus</name>
    <name type="common">Orbweaver spider</name>
    <name type="synonym">Epeira ventricosa</name>
    <dbReference type="NCBI Taxonomy" id="182803"/>
    <lineage>
        <taxon>Eukaryota</taxon>
        <taxon>Metazoa</taxon>
        <taxon>Ecdysozoa</taxon>
        <taxon>Arthropoda</taxon>
        <taxon>Chelicerata</taxon>
        <taxon>Arachnida</taxon>
        <taxon>Araneae</taxon>
        <taxon>Araneomorphae</taxon>
        <taxon>Entelegynae</taxon>
        <taxon>Araneoidea</taxon>
        <taxon>Araneidae</taxon>
        <taxon>Araneus</taxon>
    </lineage>
</organism>
<name>A0A4Y2BQ47_ARAVE</name>
<evidence type="ECO:0000313" key="2">
    <source>
        <dbReference type="EMBL" id="GBL94330.1"/>
    </source>
</evidence>
<dbReference type="InterPro" id="IPR038717">
    <property type="entry name" value="Tc1-like_DDE_dom"/>
</dbReference>
<dbReference type="Gene3D" id="3.30.420.10">
    <property type="entry name" value="Ribonuclease H-like superfamily/Ribonuclease H"/>
    <property type="match status" value="1"/>
</dbReference>
<dbReference type="PANTHER" id="PTHR23022">
    <property type="entry name" value="TRANSPOSABLE ELEMENT-RELATED"/>
    <property type="match status" value="1"/>
</dbReference>
<feature type="domain" description="Tc1-like transposase DDE" evidence="1">
    <location>
        <begin position="60"/>
        <end position="202"/>
    </location>
</feature>